<reference evidence="2" key="1">
    <citation type="submission" date="2011-12" db="EMBL/GenBank/DDBJ databases">
        <title>Complete genome sequence of Streptomyces cattleya strain DSM 46488.</title>
        <authorList>
            <person name="Ou H.-Y."/>
            <person name="Li P."/>
            <person name="Zhao C."/>
            <person name="O'Hagan D."/>
            <person name="Deng Z."/>
        </authorList>
    </citation>
    <scope>NUCLEOTIDE SEQUENCE [LARGE SCALE GENOMIC DNA]</scope>
    <source>
        <strain evidence="2">ATCC 35852 / DSM 46488 / JCM 4925 / NBRC 14057 / NRRL 8057</strain>
    </source>
</reference>
<dbReference type="AlphaFoldDB" id="G8X322"/>
<gene>
    <name evidence="1" type="ordered locus">SCATT_37840</name>
</gene>
<accession>G8X322</accession>
<dbReference type="HOGENOM" id="CLU_3317502_0_0_11"/>
<dbReference type="STRING" id="1003195.SCATT_37840"/>
<dbReference type="EMBL" id="CP003219">
    <property type="protein sequence ID" value="AEW96155.1"/>
    <property type="molecule type" value="Genomic_DNA"/>
</dbReference>
<evidence type="ECO:0000313" key="2">
    <source>
        <dbReference type="Proteomes" id="UP000007842"/>
    </source>
</evidence>
<protein>
    <submittedName>
        <fullName evidence="1">Uncharacterized protein</fullName>
    </submittedName>
</protein>
<name>G8X322_STREN</name>
<evidence type="ECO:0000313" key="1">
    <source>
        <dbReference type="EMBL" id="AEW96155.1"/>
    </source>
</evidence>
<sequence length="39" mass="4157">MESSAGWSGRVVRPHRVPEVAEGVACPWPPHSYVPVTAG</sequence>
<keyword evidence="2" id="KW-1185">Reference proteome</keyword>
<organism evidence="1 2">
    <name type="scientific">Streptantibioticus cattleyicolor (strain ATCC 35852 / DSM 46488 / JCM 4925 / NBRC 14057 / NRRL 8057)</name>
    <name type="common">Streptomyces cattleya</name>
    <dbReference type="NCBI Taxonomy" id="1003195"/>
    <lineage>
        <taxon>Bacteria</taxon>
        <taxon>Bacillati</taxon>
        <taxon>Actinomycetota</taxon>
        <taxon>Actinomycetes</taxon>
        <taxon>Kitasatosporales</taxon>
        <taxon>Streptomycetaceae</taxon>
        <taxon>Streptantibioticus</taxon>
    </lineage>
</organism>
<dbReference type="KEGG" id="scy:SCATT_37840"/>
<dbReference type="Proteomes" id="UP000007842">
    <property type="component" value="Chromosome"/>
</dbReference>
<proteinExistence type="predicted"/>